<organism evidence="13 14">
    <name type="scientific">Apiospora aurea</name>
    <dbReference type="NCBI Taxonomy" id="335848"/>
    <lineage>
        <taxon>Eukaryota</taxon>
        <taxon>Fungi</taxon>
        <taxon>Dikarya</taxon>
        <taxon>Ascomycota</taxon>
        <taxon>Pezizomycotina</taxon>
        <taxon>Sordariomycetes</taxon>
        <taxon>Xylariomycetidae</taxon>
        <taxon>Amphisphaeriales</taxon>
        <taxon>Apiosporaceae</taxon>
        <taxon>Apiospora</taxon>
    </lineage>
</organism>
<keyword evidence="14" id="KW-1185">Reference proteome</keyword>
<dbReference type="Pfam" id="PF01233">
    <property type="entry name" value="NMT"/>
    <property type="match status" value="1"/>
</dbReference>
<dbReference type="EC" id="2.3.1.97" evidence="3 8"/>
<proteinExistence type="inferred from homology"/>
<dbReference type="SUPFAM" id="SSF55729">
    <property type="entry name" value="Acyl-CoA N-acyltransferases (Nat)"/>
    <property type="match status" value="2"/>
</dbReference>
<evidence type="ECO:0000313" key="14">
    <source>
        <dbReference type="Proteomes" id="UP001391051"/>
    </source>
</evidence>
<evidence type="ECO:0000256" key="8">
    <source>
        <dbReference type="RuleBase" id="RU000586"/>
    </source>
</evidence>
<dbReference type="InterPro" id="IPR022676">
    <property type="entry name" value="NMT_N"/>
</dbReference>
<feature type="domain" description="Glycylpeptide N-tetradecanoyltransferase N-terminal" evidence="11">
    <location>
        <begin position="172"/>
        <end position="331"/>
    </location>
</feature>
<evidence type="ECO:0000313" key="13">
    <source>
        <dbReference type="EMBL" id="KAK7961709.1"/>
    </source>
</evidence>
<evidence type="ECO:0000256" key="5">
    <source>
        <dbReference type="ARBA" id="ARBA00022679"/>
    </source>
</evidence>
<evidence type="ECO:0000259" key="11">
    <source>
        <dbReference type="Pfam" id="PF01233"/>
    </source>
</evidence>
<dbReference type="InterPro" id="IPR022678">
    <property type="entry name" value="NMT_CS"/>
</dbReference>
<dbReference type="GO" id="GO:0016740">
    <property type="term" value="F:transferase activity"/>
    <property type="evidence" value="ECO:0007669"/>
    <property type="project" value="UniProtKB-KW"/>
</dbReference>
<evidence type="ECO:0000256" key="4">
    <source>
        <dbReference type="ARBA" id="ARBA00022240"/>
    </source>
</evidence>
<evidence type="ECO:0000256" key="6">
    <source>
        <dbReference type="ARBA" id="ARBA00023315"/>
    </source>
</evidence>
<dbReference type="EMBL" id="JAQQWE010000002">
    <property type="protein sequence ID" value="KAK7961709.1"/>
    <property type="molecule type" value="Genomic_DNA"/>
</dbReference>
<comment type="caution">
    <text evidence="13">The sequence shown here is derived from an EMBL/GenBank/DDBJ whole genome shotgun (WGS) entry which is preliminary data.</text>
</comment>
<keyword evidence="6 8" id="KW-0012">Acyltransferase</keyword>
<comment type="function">
    <text evidence="1 8">Adds a myristoyl group to the N-terminal glycine residue of certain cellular proteins.</text>
</comment>
<name>A0ABR1QPM2_9PEZI</name>
<evidence type="ECO:0000256" key="2">
    <source>
        <dbReference type="ARBA" id="ARBA00009469"/>
    </source>
</evidence>
<feature type="compositionally biased region" description="Low complexity" evidence="10">
    <location>
        <begin position="38"/>
        <end position="50"/>
    </location>
</feature>
<dbReference type="PANTHER" id="PTHR11377:SF5">
    <property type="entry name" value="GLYCYLPEPTIDE N-TETRADECANOYLTRANSFERASE"/>
    <property type="match status" value="1"/>
</dbReference>
<evidence type="ECO:0000256" key="1">
    <source>
        <dbReference type="ARBA" id="ARBA00003900"/>
    </source>
</evidence>
<evidence type="ECO:0000256" key="3">
    <source>
        <dbReference type="ARBA" id="ARBA00012923"/>
    </source>
</evidence>
<sequence>MAEESKLVPTAEEEMKGKGKAPATVESDDEDVEEIDRSSSATAGEGTGAASKKKKKSKKSKLKEALTGKSSTTTEQDMDAKLQKTLGGLNSDQIAQLMELNPALAAEMGGGAKGPAQLTEALKRLQLSDVMTGLAASGKNAKDMGAYKFWSTQPVPKFGENTTDKERIEEGPIKAGQTVDQVSKEPPPLVAGFEWCTVELEKPEELKEVQELLYGHYVEDDEAMFRFNYSISILKWAMMPPGWKKDWHVGVRATQSRKLVGFISAIPLQLRIHDKVIDASEVNFLCIHKKLRSKRLAPVLIKEVTRRCNLEGVWQAIYTGGIVLPTPVSTCRYYHRAVDWQKLWEVGFSPLPAGSKPQYQVRKYALPEKTAIKGLREMQEKDIDAVHSLLTRYLKRYELVAEFTKEDITHWLVHAKKVDQLDEQVVWSYVVEDEHKNITDFISFYCLDSSVIGSETRHKNVRAAYLFYYATEEGLNDKEPKKDKVDRDALKKRLNELMADALILSRKYKFDVFNALSLMDNGLFLEEQKFGPGDGQLHYYLFNYRANAIAGGVDKRNRLDTEHLSGIGFTML</sequence>
<comment type="similarity">
    <text evidence="2 9">Belongs to the NMT family.</text>
</comment>
<evidence type="ECO:0000256" key="10">
    <source>
        <dbReference type="SAM" id="MobiDB-lite"/>
    </source>
</evidence>
<dbReference type="PANTHER" id="PTHR11377">
    <property type="entry name" value="N-MYRISTOYL TRANSFERASE"/>
    <property type="match status" value="1"/>
</dbReference>
<protein>
    <recommendedName>
        <fullName evidence="4 8">Glycylpeptide N-tetradecanoyltransferase</fullName>
        <ecNumber evidence="3 8">2.3.1.97</ecNumber>
    </recommendedName>
</protein>
<evidence type="ECO:0000256" key="9">
    <source>
        <dbReference type="RuleBase" id="RU004178"/>
    </source>
</evidence>
<evidence type="ECO:0000259" key="12">
    <source>
        <dbReference type="Pfam" id="PF02799"/>
    </source>
</evidence>
<feature type="compositionally biased region" description="Basic residues" evidence="10">
    <location>
        <begin position="51"/>
        <end position="61"/>
    </location>
</feature>
<dbReference type="RefSeq" id="XP_066703820.1">
    <property type="nucleotide sequence ID" value="XM_066838756.1"/>
</dbReference>
<feature type="region of interest" description="Disordered" evidence="10">
    <location>
        <begin position="1"/>
        <end position="78"/>
    </location>
</feature>
<reference evidence="13 14" key="1">
    <citation type="submission" date="2023-01" db="EMBL/GenBank/DDBJ databases">
        <title>Analysis of 21 Apiospora genomes using comparative genomics revels a genus with tremendous synthesis potential of carbohydrate active enzymes and secondary metabolites.</title>
        <authorList>
            <person name="Sorensen T."/>
        </authorList>
    </citation>
    <scope>NUCLEOTIDE SEQUENCE [LARGE SCALE GENOMIC DNA]</scope>
    <source>
        <strain evidence="13 14">CBS 24483</strain>
    </source>
</reference>
<evidence type="ECO:0000256" key="7">
    <source>
        <dbReference type="ARBA" id="ARBA00048276"/>
    </source>
</evidence>
<dbReference type="InterPro" id="IPR000903">
    <property type="entry name" value="NMT"/>
</dbReference>
<feature type="domain" description="Glycylpeptide N-tetradecanoyltransferase C-terminal" evidence="12">
    <location>
        <begin position="345"/>
        <end position="563"/>
    </location>
</feature>
<gene>
    <name evidence="13" type="ORF">PG986_002534</name>
</gene>
<dbReference type="Proteomes" id="UP001391051">
    <property type="component" value="Unassembled WGS sequence"/>
</dbReference>
<comment type="catalytic activity">
    <reaction evidence="7 8">
        <text>N-terminal glycyl-[protein] + tetradecanoyl-CoA = N-tetradecanoylglycyl-[protein] + CoA + H(+)</text>
        <dbReference type="Rhea" id="RHEA:15521"/>
        <dbReference type="Rhea" id="RHEA-COMP:12666"/>
        <dbReference type="Rhea" id="RHEA-COMP:12667"/>
        <dbReference type="ChEBI" id="CHEBI:15378"/>
        <dbReference type="ChEBI" id="CHEBI:57287"/>
        <dbReference type="ChEBI" id="CHEBI:57385"/>
        <dbReference type="ChEBI" id="CHEBI:64723"/>
        <dbReference type="ChEBI" id="CHEBI:133050"/>
        <dbReference type="EC" id="2.3.1.97"/>
    </reaction>
</comment>
<dbReference type="InterPro" id="IPR022677">
    <property type="entry name" value="NMT_C"/>
</dbReference>
<keyword evidence="5 8" id="KW-0808">Transferase</keyword>
<dbReference type="Gene3D" id="3.40.630.30">
    <property type="match status" value="2"/>
</dbReference>
<dbReference type="InterPro" id="IPR016181">
    <property type="entry name" value="Acyl_CoA_acyltransferase"/>
</dbReference>
<accession>A0ABR1QPM2</accession>
<dbReference type="Pfam" id="PF02799">
    <property type="entry name" value="NMT_C"/>
    <property type="match status" value="1"/>
</dbReference>
<dbReference type="PROSITE" id="PS00976">
    <property type="entry name" value="NMT_2"/>
    <property type="match status" value="1"/>
</dbReference>
<dbReference type="PROSITE" id="PS00975">
    <property type="entry name" value="NMT_1"/>
    <property type="match status" value="1"/>
</dbReference>
<dbReference type="GeneID" id="92071818"/>